<gene>
    <name evidence="7" type="ORF">KIH74_15015</name>
</gene>
<keyword evidence="3" id="KW-0285">Flavoprotein</keyword>
<evidence type="ECO:0000256" key="5">
    <source>
        <dbReference type="ARBA" id="ARBA00023002"/>
    </source>
</evidence>
<comment type="cofactor">
    <cofactor evidence="1">
        <name>FAD</name>
        <dbReference type="ChEBI" id="CHEBI:57692"/>
    </cofactor>
</comment>
<feature type="domain" description="Glucose-methanol-choline oxidoreductase C-terminal" evidence="6">
    <location>
        <begin position="406"/>
        <end position="551"/>
    </location>
</feature>
<dbReference type="InterPro" id="IPR007867">
    <property type="entry name" value="GMC_OxRtase_C"/>
</dbReference>
<evidence type="ECO:0000256" key="4">
    <source>
        <dbReference type="ARBA" id="ARBA00022827"/>
    </source>
</evidence>
<dbReference type="PANTHER" id="PTHR42784">
    <property type="entry name" value="PYRANOSE 2-OXIDASE"/>
    <property type="match status" value="1"/>
</dbReference>
<keyword evidence="5" id="KW-0560">Oxidoreductase</keyword>
<comment type="similarity">
    <text evidence="2">Belongs to the GMC oxidoreductase family.</text>
</comment>
<evidence type="ECO:0000256" key="2">
    <source>
        <dbReference type="ARBA" id="ARBA00010790"/>
    </source>
</evidence>
<organism evidence="7 8">
    <name type="scientific">Kineosporia corallincola</name>
    <dbReference type="NCBI Taxonomy" id="2835133"/>
    <lineage>
        <taxon>Bacteria</taxon>
        <taxon>Bacillati</taxon>
        <taxon>Actinomycetota</taxon>
        <taxon>Actinomycetes</taxon>
        <taxon>Kineosporiales</taxon>
        <taxon>Kineosporiaceae</taxon>
        <taxon>Kineosporia</taxon>
    </lineage>
</organism>
<comment type="caution">
    <text evidence="7">The sequence shown here is derived from an EMBL/GenBank/DDBJ whole genome shotgun (WGS) entry which is preliminary data.</text>
</comment>
<evidence type="ECO:0000256" key="1">
    <source>
        <dbReference type="ARBA" id="ARBA00001974"/>
    </source>
</evidence>
<dbReference type="PANTHER" id="PTHR42784:SF1">
    <property type="entry name" value="PYRANOSE 2-OXIDASE"/>
    <property type="match status" value="1"/>
</dbReference>
<sequence length="568" mass="62573">MSDFTPSSAFTSGSTLPQKRYDAVVIGSGAAGSIAVKELTERGLEVLLLEAGRDITDADFTPAPPTRPAKMNIGLVGRSKAMLRGQYRQSLRAFFKDTTSPFLVNDWQNPYTVDGDDFLWIRGRVLGGRLHSYGRMLLRSSDHEFKAADYDGHGVNWPFGYADLAPYYDRVEKFLGVYGTEENLPQLPDGQYRGPSLTTESEKEFKSVVESRWPERNVVPWRYAAPNLHRVPLGIVAARETGRLTTRTDAVVRQITINRKTGRADGAVFVDRLTRTEHRVFADIVMLCASGIESVRLMLNSATDGHPDGLGNSSGLLGRYFMDQTPSLLFAEDPKHPGFETINPAPEDPYYAPVGGVYIPRFKNLEGQSERGYARGYGVQGTIGRLPVPDGNAGTVGLMAFGEMLPYYDNRITIDKRRKDHWGIPAPRIHMRVTDNERNMMRAQVAGMREMAQAAGYTINFVGSTLGLDDRKIWPDADPISRFIFKRGIKLSLAMGAAIHECGGARMGTDPATSVLNEHNQSWDVPNLFVTDGSAYVSNGAVGPSLTIMAMTARACEYAARQLADGTL</sequence>
<evidence type="ECO:0000313" key="7">
    <source>
        <dbReference type="EMBL" id="MBT0770250.1"/>
    </source>
</evidence>
<dbReference type="EMBL" id="JAHBAY010000005">
    <property type="protein sequence ID" value="MBT0770250.1"/>
    <property type="molecule type" value="Genomic_DNA"/>
</dbReference>
<evidence type="ECO:0000256" key="3">
    <source>
        <dbReference type="ARBA" id="ARBA00022630"/>
    </source>
</evidence>
<dbReference type="Proteomes" id="UP001197247">
    <property type="component" value="Unassembled WGS sequence"/>
</dbReference>
<dbReference type="InterPro" id="IPR051473">
    <property type="entry name" value="P2Ox-like"/>
</dbReference>
<dbReference type="Pfam" id="PF05199">
    <property type="entry name" value="GMC_oxred_C"/>
    <property type="match status" value="1"/>
</dbReference>
<keyword evidence="8" id="KW-1185">Reference proteome</keyword>
<protein>
    <submittedName>
        <fullName evidence="7">GMC family oxidoreductase</fullName>
    </submittedName>
</protein>
<dbReference type="Gene3D" id="3.50.50.60">
    <property type="entry name" value="FAD/NAD(P)-binding domain"/>
    <property type="match status" value="2"/>
</dbReference>
<dbReference type="Pfam" id="PF13450">
    <property type="entry name" value="NAD_binding_8"/>
    <property type="match status" value="1"/>
</dbReference>
<dbReference type="RefSeq" id="WP_214156538.1">
    <property type="nucleotide sequence ID" value="NZ_JAHBAY010000005.1"/>
</dbReference>
<dbReference type="SUPFAM" id="SSF51905">
    <property type="entry name" value="FAD/NAD(P)-binding domain"/>
    <property type="match status" value="1"/>
</dbReference>
<dbReference type="SUPFAM" id="SSF54373">
    <property type="entry name" value="FAD-linked reductases, C-terminal domain"/>
    <property type="match status" value="1"/>
</dbReference>
<proteinExistence type="inferred from homology"/>
<keyword evidence="4" id="KW-0274">FAD</keyword>
<dbReference type="InterPro" id="IPR036188">
    <property type="entry name" value="FAD/NAD-bd_sf"/>
</dbReference>
<evidence type="ECO:0000259" key="6">
    <source>
        <dbReference type="Pfam" id="PF05199"/>
    </source>
</evidence>
<reference evidence="7 8" key="1">
    <citation type="submission" date="2021-05" db="EMBL/GenBank/DDBJ databases">
        <title>Kineosporia and Streptomyces sp. nov. two new marine actinobacteria isolated from Coral.</title>
        <authorList>
            <person name="Buangrab K."/>
            <person name="Sutthacheep M."/>
            <person name="Yeemin T."/>
            <person name="Harunari E."/>
            <person name="Igarashi Y."/>
            <person name="Kanchanasin P."/>
            <person name="Tanasupawat S."/>
            <person name="Phongsopitanun W."/>
        </authorList>
    </citation>
    <scope>NUCLEOTIDE SEQUENCE [LARGE SCALE GENOMIC DNA]</scope>
    <source>
        <strain evidence="7 8">J2-2</strain>
    </source>
</reference>
<accession>A0ABS5TGM9</accession>
<name>A0ABS5TGM9_9ACTN</name>
<evidence type="ECO:0000313" key="8">
    <source>
        <dbReference type="Proteomes" id="UP001197247"/>
    </source>
</evidence>